<dbReference type="InterPro" id="IPR050109">
    <property type="entry name" value="HTH-type_TetR-like_transc_reg"/>
</dbReference>
<dbReference type="Proteomes" id="UP000198281">
    <property type="component" value="Unassembled WGS sequence"/>
</dbReference>
<dbReference type="PANTHER" id="PTHR30055:SF146">
    <property type="entry name" value="HTH-TYPE TRANSCRIPTIONAL DUAL REGULATOR CECR"/>
    <property type="match status" value="1"/>
</dbReference>
<dbReference type="RefSeq" id="WP_179220808.1">
    <property type="nucleotide sequence ID" value="NZ_FZOS01000010.1"/>
</dbReference>
<dbReference type="GO" id="GO:0000976">
    <property type="term" value="F:transcription cis-regulatory region binding"/>
    <property type="evidence" value="ECO:0007669"/>
    <property type="project" value="TreeGrafter"/>
</dbReference>
<dbReference type="GO" id="GO:0003700">
    <property type="term" value="F:DNA-binding transcription factor activity"/>
    <property type="evidence" value="ECO:0007669"/>
    <property type="project" value="TreeGrafter"/>
</dbReference>
<dbReference type="Pfam" id="PF14246">
    <property type="entry name" value="TetR_C_7"/>
    <property type="match status" value="1"/>
</dbReference>
<dbReference type="Gene3D" id="1.10.357.10">
    <property type="entry name" value="Tetracycline Repressor, domain 2"/>
    <property type="match status" value="1"/>
</dbReference>
<dbReference type="PROSITE" id="PS50977">
    <property type="entry name" value="HTH_TETR_2"/>
    <property type="match status" value="1"/>
</dbReference>
<feature type="DNA-binding region" description="H-T-H motif" evidence="2">
    <location>
        <begin position="43"/>
        <end position="62"/>
    </location>
</feature>
<organism evidence="4 5">
    <name type="scientific">Edaphosphingomonas laterariae</name>
    <dbReference type="NCBI Taxonomy" id="861865"/>
    <lineage>
        <taxon>Bacteria</taxon>
        <taxon>Pseudomonadati</taxon>
        <taxon>Pseudomonadota</taxon>
        <taxon>Alphaproteobacteria</taxon>
        <taxon>Sphingomonadales</taxon>
        <taxon>Rhizorhabdaceae</taxon>
        <taxon>Edaphosphingomonas</taxon>
    </lineage>
</organism>
<sequence length="214" mass="23457">MTQDEASGERRIGRPSRQQAEAIEQRILETALTVFLRHGPAVPMKAIVEASGLSSKTIYARYPNKDALFIAALRHLLRSGAPGDELNFSETGDVHATLKEFVLRSLEIAYQPDSMALQRLLTIDPDFARQLAADIFSAVDRVFMDPLAAFLTRCRDAGRIRAIDIGETARAITTLILSDPAARYGDGRDPPDAAEMAERAGFVADLLFNGMAPR</sequence>
<keyword evidence="5" id="KW-1185">Reference proteome</keyword>
<keyword evidence="1 2" id="KW-0238">DNA-binding</keyword>
<dbReference type="InterPro" id="IPR036271">
    <property type="entry name" value="Tet_transcr_reg_TetR-rel_C_sf"/>
</dbReference>
<proteinExistence type="predicted"/>
<evidence type="ECO:0000313" key="5">
    <source>
        <dbReference type="Proteomes" id="UP000198281"/>
    </source>
</evidence>
<dbReference type="Pfam" id="PF00440">
    <property type="entry name" value="TetR_N"/>
    <property type="match status" value="1"/>
</dbReference>
<evidence type="ECO:0000256" key="1">
    <source>
        <dbReference type="ARBA" id="ARBA00023125"/>
    </source>
</evidence>
<protein>
    <submittedName>
        <fullName evidence="4">Transcriptional regulator, TetR family</fullName>
    </submittedName>
</protein>
<name>A0A239FZQ4_9SPHN</name>
<dbReference type="PANTHER" id="PTHR30055">
    <property type="entry name" value="HTH-TYPE TRANSCRIPTIONAL REGULATOR RUTR"/>
    <property type="match status" value="1"/>
</dbReference>
<dbReference type="InterPro" id="IPR039536">
    <property type="entry name" value="TetR_C_Proteobacteria"/>
</dbReference>
<accession>A0A239FZQ4</accession>
<evidence type="ECO:0000256" key="2">
    <source>
        <dbReference type="PROSITE-ProRule" id="PRU00335"/>
    </source>
</evidence>
<dbReference type="EMBL" id="FZOS01000010">
    <property type="protein sequence ID" value="SNS62260.1"/>
    <property type="molecule type" value="Genomic_DNA"/>
</dbReference>
<gene>
    <name evidence="4" type="ORF">SAMN06295912_110115</name>
</gene>
<reference evidence="5" key="1">
    <citation type="submission" date="2017-06" db="EMBL/GenBank/DDBJ databases">
        <authorList>
            <person name="Varghese N."/>
            <person name="Submissions S."/>
        </authorList>
    </citation>
    <scope>NUCLEOTIDE SEQUENCE [LARGE SCALE GENOMIC DNA]</scope>
    <source>
        <strain evidence="5">LNB2</strain>
    </source>
</reference>
<evidence type="ECO:0000259" key="3">
    <source>
        <dbReference type="PROSITE" id="PS50977"/>
    </source>
</evidence>
<dbReference type="InterPro" id="IPR009057">
    <property type="entry name" value="Homeodomain-like_sf"/>
</dbReference>
<dbReference type="InterPro" id="IPR001647">
    <property type="entry name" value="HTH_TetR"/>
</dbReference>
<evidence type="ECO:0000313" key="4">
    <source>
        <dbReference type="EMBL" id="SNS62260.1"/>
    </source>
</evidence>
<dbReference type="AlphaFoldDB" id="A0A239FZQ4"/>
<feature type="domain" description="HTH tetR-type" evidence="3">
    <location>
        <begin position="21"/>
        <end position="80"/>
    </location>
</feature>
<dbReference type="SUPFAM" id="SSF46689">
    <property type="entry name" value="Homeodomain-like"/>
    <property type="match status" value="1"/>
</dbReference>
<dbReference type="SUPFAM" id="SSF48498">
    <property type="entry name" value="Tetracyclin repressor-like, C-terminal domain"/>
    <property type="match status" value="1"/>
</dbReference>